<dbReference type="InterPro" id="IPR029021">
    <property type="entry name" value="Prot-tyrosine_phosphatase-like"/>
</dbReference>
<name>A0A813PHX5_ADIRI</name>
<evidence type="ECO:0000313" key="12">
    <source>
        <dbReference type="Proteomes" id="UP000663852"/>
    </source>
</evidence>
<proteinExistence type="inferred from homology"/>
<feature type="compositionally biased region" description="Pro residues" evidence="6">
    <location>
        <begin position="251"/>
        <end position="262"/>
    </location>
</feature>
<dbReference type="EMBL" id="CAJNOJ010000006">
    <property type="protein sequence ID" value="CAF0755477.1"/>
    <property type="molecule type" value="Genomic_DNA"/>
</dbReference>
<dbReference type="GO" id="GO:0005737">
    <property type="term" value="C:cytoplasm"/>
    <property type="evidence" value="ECO:0007669"/>
    <property type="project" value="TreeGrafter"/>
</dbReference>
<feature type="compositionally biased region" description="Basic residues" evidence="6">
    <location>
        <begin position="420"/>
        <end position="430"/>
    </location>
</feature>
<organism evidence="9 12">
    <name type="scientific">Adineta ricciae</name>
    <name type="common">Rotifer</name>
    <dbReference type="NCBI Taxonomy" id="249248"/>
    <lineage>
        <taxon>Eukaryota</taxon>
        <taxon>Metazoa</taxon>
        <taxon>Spiralia</taxon>
        <taxon>Gnathifera</taxon>
        <taxon>Rotifera</taxon>
        <taxon>Eurotatoria</taxon>
        <taxon>Bdelloidea</taxon>
        <taxon>Adinetida</taxon>
        <taxon>Adinetidae</taxon>
        <taxon>Adineta</taxon>
    </lineage>
</organism>
<dbReference type="AlphaFoldDB" id="A0A813PHX5"/>
<dbReference type="SMART" id="SM00195">
    <property type="entry name" value="DSPc"/>
    <property type="match status" value="1"/>
</dbReference>
<dbReference type="Pfam" id="PF00782">
    <property type="entry name" value="DSPc"/>
    <property type="match status" value="1"/>
</dbReference>
<evidence type="ECO:0000313" key="10">
    <source>
        <dbReference type="EMBL" id="CAF1188570.1"/>
    </source>
</evidence>
<dbReference type="PANTHER" id="PTHR10159">
    <property type="entry name" value="DUAL SPECIFICITY PROTEIN PHOSPHATASE"/>
    <property type="match status" value="1"/>
</dbReference>
<comment type="similarity">
    <text evidence="1">Belongs to the protein-tyrosine phosphatase family. Non-receptor class dual specificity subfamily.</text>
</comment>
<keyword evidence="5" id="KW-0175">Coiled coil</keyword>
<dbReference type="PROSITE" id="PS50054">
    <property type="entry name" value="TYR_PHOSPHATASE_DUAL"/>
    <property type="match status" value="1"/>
</dbReference>
<keyword evidence="4" id="KW-0904">Protein phosphatase</keyword>
<evidence type="ECO:0000256" key="6">
    <source>
        <dbReference type="SAM" id="MobiDB-lite"/>
    </source>
</evidence>
<evidence type="ECO:0000256" key="4">
    <source>
        <dbReference type="ARBA" id="ARBA00022912"/>
    </source>
</evidence>
<dbReference type="Gene3D" id="3.90.190.10">
    <property type="entry name" value="Protein tyrosine phosphatase superfamily"/>
    <property type="match status" value="1"/>
</dbReference>
<dbReference type="Proteomes" id="UP000663852">
    <property type="component" value="Unassembled WGS sequence"/>
</dbReference>
<dbReference type="EC" id="3.1.3.48" evidence="2"/>
<evidence type="ECO:0000259" key="7">
    <source>
        <dbReference type="PROSITE" id="PS50054"/>
    </source>
</evidence>
<accession>A0A813PHX5</accession>
<dbReference type="Proteomes" id="UP000663828">
    <property type="component" value="Unassembled WGS sequence"/>
</dbReference>
<dbReference type="SUPFAM" id="SSF81995">
    <property type="entry name" value="beta-sandwich domain of Sec23/24"/>
    <property type="match status" value="1"/>
</dbReference>
<sequence length="474" mass="54051">MSTITQRSNMGTINFNQFLAHEARLNSLHRLFKTHYNVTEPSPILEPYLFLGNCISAHDVYRLSKLGIRYILNVAKRDVEICPYYSKDTRVLTIDLRDDDQENILRIFDQAFAFIDEARKNNSRVLVHCSHGQSRSPAIVIAYLMRTYNVSLEQCLTHVVKARPCVIPNDGFLKQLILFDRVLVDRRRQHQLYQQQLQQQQQQQLQLQQQQQQRQQQMQLQQKLQQQQKAASVQTEKANKSNEIPIQRDSPVPPHPIPPPIPSTNQSKLTLSSSSCNSLASNVINIPSSSSSSVLLSSKKIGLSSMSSLQASISSKSMQFVPIEVAPKTEHSSEKIKRVAVKKPTPDNEIVLDKVVSKADKSSRNKSPSKSSNKTRLKTSSSHNELLGSKRKSSSKKSPDTKDHSSQMHRSHTDKNSQSHSKHHTKVYPTRHHLNYYNTFPADYYGSINHLHTNYITEIYDRVAKRFVPATACY</sequence>
<keyword evidence="11" id="KW-1185">Reference proteome</keyword>
<dbReference type="OrthoDB" id="253091at2759"/>
<gene>
    <name evidence="9" type="ORF">EDS130_LOCUS2521</name>
    <name evidence="10" type="ORF">XAT740_LOCUS22981</name>
</gene>
<evidence type="ECO:0000256" key="5">
    <source>
        <dbReference type="SAM" id="Coils"/>
    </source>
</evidence>
<dbReference type="SUPFAM" id="SSF52799">
    <property type="entry name" value="(Phosphotyrosine protein) phosphatases II"/>
    <property type="match status" value="1"/>
</dbReference>
<feature type="domain" description="Tyrosine-protein phosphatase" evidence="7">
    <location>
        <begin position="40"/>
        <end position="185"/>
    </location>
</feature>
<evidence type="ECO:0000313" key="11">
    <source>
        <dbReference type="Proteomes" id="UP000663828"/>
    </source>
</evidence>
<dbReference type="EMBL" id="CAJNOR010001717">
    <property type="protein sequence ID" value="CAF1188570.1"/>
    <property type="molecule type" value="Genomic_DNA"/>
</dbReference>
<keyword evidence="3" id="KW-0378">Hydrolase</keyword>
<dbReference type="GO" id="GO:0004725">
    <property type="term" value="F:protein tyrosine phosphatase activity"/>
    <property type="evidence" value="ECO:0007669"/>
    <property type="project" value="UniProtKB-EC"/>
</dbReference>
<feature type="region of interest" description="Disordered" evidence="6">
    <location>
        <begin position="350"/>
        <end position="430"/>
    </location>
</feature>
<dbReference type="InterPro" id="IPR000340">
    <property type="entry name" value="Dual-sp_phosphatase_cat-dom"/>
</dbReference>
<feature type="compositionally biased region" description="Low complexity" evidence="6">
    <location>
        <begin position="365"/>
        <end position="374"/>
    </location>
</feature>
<dbReference type="InterPro" id="IPR020422">
    <property type="entry name" value="TYR_PHOSPHATASE_DUAL_dom"/>
</dbReference>
<evidence type="ECO:0000259" key="8">
    <source>
        <dbReference type="PROSITE" id="PS50056"/>
    </source>
</evidence>
<dbReference type="InterPro" id="IPR016130">
    <property type="entry name" value="Tyr_Pase_AS"/>
</dbReference>
<feature type="compositionally biased region" description="Polar residues" evidence="6">
    <location>
        <begin position="231"/>
        <end position="244"/>
    </location>
</feature>
<evidence type="ECO:0000256" key="3">
    <source>
        <dbReference type="ARBA" id="ARBA00022801"/>
    </source>
</evidence>
<evidence type="ECO:0000256" key="1">
    <source>
        <dbReference type="ARBA" id="ARBA00008601"/>
    </source>
</evidence>
<reference evidence="9" key="1">
    <citation type="submission" date="2021-02" db="EMBL/GenBank/DDBJ databases">
        <authorList>
            <person name="Nowell W R."/>
        </authorList>
    </citation>
    <scope>NUCLEOTIDE SEQUENCE</scope>
</reference>
<dbReference type="PROSITE" id="PS00383">
    <property type="entry name" value="TYR_PHOSPHATASE_1"/>
    <property type="match status" value="1"/>
</dbReference>
<feature type="region of interest" description="Disordered" evidence="6">
    <location>
        <begin position="231"/>
        <end position="272"/>
    </location>
</feature>
<dbReference type="CDD" id="cd14498">
    <property type="entry name" value="DSP"/>
    <property type="match status" value="1"/>
</dbReference>
<feature type="compositionally biased region" description="Low complexity" evidence="6">
    <location>
        <begin position="263"/>
        <end position="272"/>
    </location>
</feature>
<feature type="compositionally biased region" description="Basic and acidic residues" evidence="6">
    <location>
        <begin position="397"/>
        <end position="417"/>
    </location>
</feature>
<feature type="coiled-coil region" evidence="5">
    <location>
        <begin position="183"/>
        <end position="230"/>
    </location>
</feature>
<dbReference type="PANTHER" id="PTHR10159:SF519">
    <property type="entry name" value="DUAL SPECIFICITY PROTEIN PHOSPHATASE MPK3"/>
    <property type="match status" value="1"/>
</dbReference>
<protein>
    <recommendedName>
        <fullName evidence="2">protein-tyrosine-phosphatase</fullName>
        <ecNumber evidence="2">3.1.3.48</ecNumber>
    </recommendedName>
</protein>
<comment type="caution">
    <text evidence="9">The sequence shown here is derived from an EMBL/GenBank/DDBJ whole genome shotgun (WGS) entry which is preliminary data.</text>
</comment>
<dbReference type="InterPro" id="IPR000387">
    <property type="entry name" value="Tyr_Pase_dom"/>
</dbReference>
<feature type="compositionally biased region" description="Basic and acidic residues" evidence="6">
    <location>
        <begin position="351"/>
        <end position="363"/>
    </location>
</feature>
<dbReference type="PROSITE" id="PS50056">
    <property type="entry name" value="TYR_PHOSPHATASE_2"/>
    <property type="match status" value="1"/>
</dbReference>
<feature type="domain" description="Tyrosine specific protein phosphatases" evidence="8">
    <location>
        <begin position="102"/>
        <end position="167"/>
    </location>
</feature>
<evidence type="ECO:0000256" key="2">
    <source>
        <dbReference type="ARBA" id="ARBA00013064"/>
    </source>
</evidence>
<evidence type="ECO:0000313" key="9">
    <source>
        <dbReference type="EMBL" id="CAF0755477.1"/>
    </source>
</evidence>
<dbReference type="GO" id="GO:0043409">
    <property type="term" value="P:negative regulation of MAPK cascade"/>
    <property type="evidence" value="ECO:0007669"/>
    <property type="project" value="TreeGrafter"/>
</dbReference>